<dbReference type="InterPro" id="IPR035906">
    <property type="entry name" value="MetI-like_sf"/>
</dbReference>
<reference evidence="10" key="1">
    <citation type="submission" date="2017-12" db="EMBL/GenBank/DDBJ databases">
        <title>Draft genome sequence of Telmatospirillum siberiense 26-4b1T, an acidotolerant peatland alphaproteobacterium potentially involved in sulfur cycling.</title>
        <authorList>
            <person name="Hausmann B."/>
            <person name="Pjevac P."/>
            <person name="Schreck K."/>
            <person name="Herbold C.W."/>
            <person name="Daims H."/>
            <person name="Wagner M."/>
            <person name="Pester M."/>
            <person name="Loy A."/>
        </authorList>
    </citation>
    <scope>NUCLEOTIDE SEQUENCE [LARGE SCALE GENOMIC DNA]</scope>
    <source>
        <strain evidence="10">26-4b1</strain>
    </source>
</reference>
<dbReference type="SUPFAM" id="SSF161098">
    <property type="entry name" value="MetI-like"/>
    <property type="match status" value="1"/>
</dbReference>
<gene>
    <name evidence="9" type="ORF">CWS72_21965</name>
</gene>
<keyword evidence="4 7" id="KW-0812">Transmembrane</keyword>
<dbReference type="AlphaFoldDB" id="A0A2N3PPR7"/>
<keyword evidence="2 7" id="KW-0813">Transport</keyword>
<dbReference type="Proteomes" id="UP000233293">
    <property type="component" value="Unassembled WGS sequence"/>
</dbReference>
<evidence type="ECO:0000313" key="9">
    <source>
        <dbReference type="EMBL" id="PKU22390.1"/>
    </source>
</evidence>
<dbReference type="Pfam" id="PF00528">
    <property type="entry name" value="BPD_transp_1"/>
    <property type="match status" value="1"/>
</dbReference>
<keyword evidence="5 7" id="KW-1133">Transmembrane helix</keyword>
<comment type="subcellular location">
    <subcellularLocation>
        <location evidence="1 7">Cell membrane</location>
        <topology evidence="1 7">Multi-pass membrane protein</topology>
    </subcellularLocation>
</comment>
<keyword evidence="3" id="KW-1003">Cell membrane</keyword>
<feature type="transmembrane region" description="Helical" evidence="7">
    <location>
        <begin position="154"/>
        <end position="175"/>
    </location>
</feature>
<feature type="domain" description="ABC transmembrane type-1" evidence="8">
    <location>
        <begin position="25"/>
        <end position="205"/>
    </location>
</feature>
<evidence type="ECO:0000256" key="3">
    <source>
        <dbReference type="ARBA" id="ARBA00022475"/>
    </source>
</evidence>
<evidence type="ECO:0000256" key="4">
    <source>
        <dbReference type="ARBA" id="ARBA00022692"/>
    </source>
</evidence>
<evidence type="ECO:0000259" key="8">
    <source>
        <dbReference type="PROSITE" id="PS50928"/>
    </source>
</evidence>
<feature type="transmembrane region" description="Helical" evidence="7">
    <location>
        <begin position="63"/>
        <end position="85"/>
    </location>
</feature>
<evidence type="ECO:0000313" key="10">
    <source>
        <dbReference type="Proteomes" id="UP000233293"/>
    </source>
</evidence>
<feature type="transmembrane region" description="Helical" evidence="7">
    <location>
        <begin position="91"/>
        <end position="110"/>
    </location>
</feature>
<dbReference type="GO" id="GO:0055085">
    <property type="term" value="P:transmembrane transport"/>
    <property type="evidence" value="ECO:0007669"/>
    <property type="project" value="InterPro"/>
</dbReference>
<comment type="caution">
    <text evidence="9">The sequence shown here is derived from an EMBL/GenBank/DDBJ whole genome shotgun (WGS) entry which is preliminary data.</text>
</comment>
<feature type="transmembrane region" description="Helical" evidence="7">
    <location>
        <begin position="131"/>
        <end position="148"/>
    </location>
</feature>
<dbReference type="OrthoDB" id="9799271at2"/>
<name>A0A2N3PPR7_9PROT</name>
<evidence type="ECO:0000256" key="7">
    <source>
        <dbReference type="RuleBase" id="RU363032"/>
    </source>
</evidence>
<evidence type="ECO:0000256" key="5">
    <source>
        <dbReference type="ARBA" id="ARBA00022989"/>
    </source>
</evidence>
<sequence length="226" mass="24277">MLPAPTTVIQAAWALSTSGQLLFHLVASLWRSAAGFATGGALGVLLGLTMARLPRFSDTIYPLVQMARAIPALAFVPLAVFWFGIGEGSKIFLIAWGVFFPTWVNTFIGVRDANELLIRAGASLGARGWRMTAFVIIPSALPFIIAGLRISLAVALMILVAAELTGAVFGVGYLIQMSQMVFRVDQMFVGLVVLGVLGFASDLLFNRIVALLLPWYGAERTRETSS</sequence>
<evidence type="ECO:0000256" key="2">
    <source>
        <dbReference type="ARBA" id="ARBA00022448"/>
    </source>
</evidence>
<feature type="transmembrane region" description="Helical" evidence="7">
    <location>
        <begin position="187"/>
        <end position="216"/>
    </location>
</feature>
<comment type="similarity">
    <text evidence="7">Belongs to the binding-protein-dependent transport system permease family.</text>
</comment>
<dbReference type="GO" id="GO:0005886">
    <property type="term" value="C:plasma membrane"/>
    <property type="evidence" value="ECO:0007669"/>
    <property type="project" value="UniProtKB-SubCell"/>
</dbReference>
<dbReference type="EMBL" id="PIUM01000033">
    <property type="protein sequence ID" value="PKU22390.1"/>
    <property type="molecule type" value="Genomic_DNA"/>
</dbReference>
<dbReference type="CDD" id="cd06261">
    <property type="entry name" value="TM_PBP2"/>
    <property type="match status" value="1"/>
</dbReference>
<protein>
    <submittedName>
        <fullName evidence="9">ABC transporter permease</fullName>
    </submittedName>
</protein>
<dbReference type="InterPro" id="IPR000515">
    <property type="entry name" value="MetI-like"/>
</dbReference>
<organism evidence="9 10">
    <name type="scientific">Telmatospirillum siberiense</name>
    <dbReference type="NCBI Taxonomy" id="382514"/>
    <lineage>
        <taxon>Bacteria</taxon>
        <taxon>Pseudomonadati</taxon>
        <taxon>Pseudomonadota</taxon>
        <taxon>Alphaproteobacteria</taxon>
        <taxon>Rhodospirillales</taxon>
        <taxon>Rhodospirillaceae</taxon>
        <taxon>Telmatospirillum</taxon>
    </lineage>
</organism>
<proteinExistence type="inferred from homology"/>
<feature type="transmembrane region" description="Helical" evidence="7">
    <location>
        <begin position="29"/>
        <end position="51"/>
    </location>
</feature>
<dbReference type="Gene3D" id="1.10.3720.10">
    <property type="entry name" value="MetI-like"/>
    <property type="match status" value="1"/>
</dbReference>
<accession>A0A2N3PPR7</accession>
<evidence type="ECO:0000256" key="6">
    <source>
        <dbReference type="ARBA" id="ARBA00023136"/>
    </source>
</evidence>
<keyword evidence="10" id="KW-1185">Reference proteome</keyword>
<evidence type="ECO:0000256" key="1">
    <source>
        <dbReference type="ARBA" id="ARBA00004651"/>
    </source>
</evidence>
<dbReference type="PANTHER" id="PTHR30151:SF0">
    <property type="entry name" value="ABC TRANSPORTER PERMEASE PROTEIN MJ0413-RELATED"/>
    <property type="match status" value="1"/>
</dbReference>
<dbReference type="PROSITE" id="PS50928">
    <property type="entry name" value="ABC_TM1"/>
    <property type="match status" value="1"/>
</dbReference>
<dbReference type="PANTHER" id="PTHR30151">
    <property type="entry name" value="ALKANE SULFONATE ABC TRANSPORTER-RELATED, MEMBRANE SUBUNIT"/>
    <property type="match status" value="1"/>
</dbReference>
<keyword evidence="6 7" id="KW-0472">Membrane</keyword>